<dbReference type="Proteomes" id="UP000732380">
    <property type="component" value="Unassembled WGS sequence"/>
</dbReference>
<reference evidence="1 2" key="1">
    <citation type="journal article" date="2020" name="bioRxiv">
        <title>Whole genome comparisons of ergot fungi reveals the divergence and evolution of species within the genus Claviceps are the result of varying mechanisms driving genome evolution and host range expansion.</title>
        <authorList>
            <person name="Wyka S.A."/>
            <person name="Mondo S.J."/>
            <person name="Liu M."/>
            <person name="Dettman J."/>
            <person name="Nalam V."/>
            <person name="Broders K.D."/>
        </authorList>
    </citation>
    <scope>NUCLEOTIDE SEQUENCE [LARGE SCALE GENOMIC DNA]</scope>
    <source>
        <strain evidence="1 2">LM576</strain>
    </source>
</reference>
<gene>
    <name evidence="1" type="ORF">E4U13_000520</name>
</gene>
<organism evidence="1 2">
    <name type="scientific">Claviceps humidiphila</name>
    <dbReference type="NCBI Taxonomy" id="1294629"/>
    <lineage>
        <taxon>Eukaryota</taxon>
        <taxon>Fungi</taxon>
        <taxon>Dikarya</taxon>
        <taxon>Ascomycota</taxon>
        <taxon>Pezizomycotina</taxon>
        <taxon>Sordariomycetes</taxon>
        <taxon>Hypocreomycetidae</taxon>
        <taxon>Hypocreales</taxon>
        <taxon>Clavicipitaceae</taxon>
        <taxon>Claviceps</taxon>
    </lineage>
</organism>
<comment type="caution">
    <text evidence="1">The sequence shown here is derived from an EMBL/GenBank/DDBJ whole genome shotgun (WGS) entry which is preliminary data.</text>
</comment>
<sequence length="211" mass="24385">MESASLYTSDEHYFDDTSDIQEDISSEGEESFLARTRRRIIRAPDFSASQAGMFQETCCMDYVIEALTLSPSDPARQARAAARVIYGQQTPELPQASTTFARESEWINKITEEKRCRFFVTVLSSRFILERRNFFTVLRPIFQYMRFFLSERDQYCTVLRAFPLSPFPGILCGFARLFEISFEGMEKRLGVNGDNGLDLALRESIRVWRNG</sequence>
<name>A0A9P7TPT9_9HYPO</name>
<proteinExistence type="predicted"/>
<keyword evidence="2" id="KW-1185">Reference proteome</keyword>
<protein>
    <submittedName>
        <fullName evidence="1">Uncharacterized protein</fullName>
    </submittedName>
</protein>
<dbReference type="EMBL" id="SRQM01001135">
    <property type="protein sequence ID" value="KAG6103535.1"/>
    <property type="molecule type" value="Genomic_DNA"/>
</dbReference>
<accession>A0A9P7TPT9</accession>
<dbReference type="AlphaFoldDB" id="A0A9P7TPT9"/>
<evidence type="ECO:0000313" key="2">
    <source>
        <dbReference type="Proteomes" id="UP000732380"/>
    </source>
</evidence>
<evidence type="ECO:0000313" key="1">
    <source>
        <dbReference type="EMBL" id="KAG6103535.1"/>
    </source>
</evidence>